<name>B4FHW5_MAIZE</name>
<organism evidence="2">
    <name type="scientific">Zea mays</name>
    <name type="common">Maize</name>
    <dbReference type="NCBI Taxonomy" id="4577"/>
    <lineage>
        <taxon>Eukaryota</taxon>
        <taxon>Viridiplantae</taxon>
        <taxon>Streptophyta</taxon>
        <taxon>Embryophyta</taxon>
        <taxon>Tracheophyta</taxon>
        <taxon>Spermatophyta</taxon>
        <taxon>Magnoliopsida</taxon>
        <taxon>Liliopsida</taxon>
        <taxon>Poales</taxon>
        <taxon>Poaceae</taxon>
        <taxon>PACMAD clade</taxon>
        <taxon>Panicoideae</taxon>
        <taxon>Andropogonodae</taxon>
        <taxon>Andropogoneae</taxon>
        <taxon>Tripsacinae</taxon>
        <taxon>Zea</taxon>
    </lineage>
</organism>
<accession>B4FHW5</accession>
<feature type="chain" id="PRO_5002805363" evidence="1">
    <location>
        <begin position="17"/>
        <end position="53"/>
    </location>
</feature>
<proteinExistence type="evidence at transcript level"/>
<sequence>MLRGSYLGMLTHCAFSCIWWANQCQLGPWRLERNQVRNSRHVYAVTAGFQHYL</sequence>
<feature type="signal peptide" evidence="1">
    <location>
        <begin position="1"/>
        <end position="16"/>
    </location>
</feature>
<protein>
    <submittedName>
        <fullName evidence="2">Uncharacterized protein</fullName>
    </submittedName>
</protein>
<reference evidence="2" key="1">
    <citation type="journal article" date="2009" name="PLoS Genet.">
        <title>Sequencing, mapping, and analysis of 27,455 maize full-length cDNAs.</title>
        <authorList>
            <person name="Soderlund C."/>
            <person name="Descour A."/>
            <person name="Kudrna D."/>
            <person name="Bomhoff M."/>
            <person name="Boyd L."/>
            <person name="Currie J."/>
            <person name="Angelova A."/>
            <person name="Collura K."/>
            <person name="Wissotski M."/>
            <person name="Ashley E."/>
            <person name="Morrow D."/>
            <person name="Fernandes J."/>
            <person name="Walbot V."/>
            <person name="Yu Y."/>
        </authorList>
    </citation>
    <scope>NUCLEOTIDE SEQUENCE</scope>
    <source>
        <strain evidence="2">B73</strain>
    </source>
</reference>
<dbReference type="EMBL" id="BT036703">
    <property type="protein sequence ID" value="ACF81708.1"/>
    <property type="molecule type" value="mRNA"/>
</dbReference>
<dbReference type="AlphaFoldDB" id="B4FHW5"/>
<evidence type="ECO:0000313" key="2">
    <source>
        <dbReference type="EMBL" id="ACF81708.1"/>
    </source>
</evidence>
<evidence type="ECO:0000256" key="1">
    <source>
        <dbReference type="SAM" id="SignalP"/>
    </source>
</evidence>
<keyword evidence="1" id="KW-0732">Signal</keyword>